<dbReference type="InterPro" id="IPR000878">
    <property type="entry name" value="4pyrrol_Mease"/>
</dbReference>
<dbReference type="EMBL" id="CP043626">
    <property type="protein sequence ID" value="QEY75240.1"/>
    <property type="molecule type" value="Genomic_DNA"/>
</dbReference>
<organism evidence="10 11">
    <name type="scientific">Pseudomonas denitrificans</name>
    <dbReference type="NCBI Taxonomy" id="43306"/>
    <lineage>
        <taxon>Bacteria</taxon>
        <taxon>Pseudomonadati</taxon>
        <taxon>Pseudomonadota</taxon>
        <taxon>Gammaproteobacteria</taxon>
        <taxon>Pseudomonadales</taxon>
        <taxon>Pseudomonadaceae</taxon>
        <taxon>Halopseudomonas</taxon>
    </lineage>
</organism>
<evidence type="ECO:0000313" key="10">
    <source>
        <dbReference type="EMBL" id="QEY75240.1"/>
    </source>
</evidence>
<dbReference type="InterPro" id="IPR014776">
    <property type="entry name" value="4pyrrole_Mease_sub2"/>
</dbReference>
<dbReference type="NCBIfam" id="NF004647">
    <property type="entry name" value="PRK05990.1"/>
    <property type="match status" value="1"/>
</dbReference>
<protein>
    <submittedName>
        <fullName evidence="10">Precorrin-2 C(20)-methyltransferase</fullName>
        <ecNumber evidence="10">2.1.1.130</ecNumber>
    </submittedName>
</protein>
<evidence type="ECO:0000256" key="4">
    <source>
        <dbReference type="ARBA" id="ARBA00022603"/>
    </source>
</evidence>
<dbReference type="Gene3D" id="3.30.950.10">
    <property type="entry name" value="Methyltransferase, Cobalt-precorrin-4 Transmethylase, Domain 2"/>
    <property type="match status" value="1"/>
</dbReference>
<dbReference type="KEGG" id="pden:F1C79_28455"/>
<comment type="pathway">
    <text evidence="1">Cofactor biosynthesis; adenosylcobalamin biosynthesis.</text>
</comment>
<evidence type="ECO:0000313" key="11">
    <source>
        <dbReference type="Proteomes" id="UP000326659"/>
    </source>
</evidence>
<dbReference type="InterPro" id="IPR006364">
    <property type="entry name" value="CobI/CbiL/CobIJ_dom"/>
</dbReference>
<dbReference type="GO" id="GO:0030788">
    <property type="term" value="F:precorrin-2 C20-methyltransferase activity"/>
    <property type="evidence" value="ECO:0007669"/>
    <property type="project" value="UniProtKB-EC"/>
</dbReference>
<gene>
    <name evidence="10" type="ORF">F1C79_28455</name>
</gene>
<dbReference type="Gene3D" id="3.40.1010.10">
    <property type="entry name" value="Cobalt-precorrin-4 Transmethylase, Domain 1"/>
    <property type="match status" value="1"/>
</dbReference>
<proteinExistence type="inferred from homology"/>
<dbReference type="PANTHER" id="PTHR43467">
    <property type="entry name" value="COBALT-PRECORRIN-2 C(20)-METHYLTRANSFERASE"/>
    <property type="match status" value="1"/>
</dbReference>
<dbReference type="InterPro" id="IPR014777">
    <property type="entry name" value="4pyrrole_Mease_sub1"/>
</dbReference>
<feature type="domain" description="Tetrapyrrole methylase" evidence="9">
    <location>
        <begin position="4"/>
        <end position="221"/>
    </location>
</feature>
<dbReference type="GO" id="GO:0009236">
    <property type="term" value="P:cobalamin biosynthetic process"/>
    <property type="evidence" value="ECO:0007669"/>
    <property type="project" value="UniProtKB-UniRule"/>
</dbReference>
<dbReference type="OrthoDB" id="9804789at2"/>
<evidence type="ECO:0000256" key="1">
    <source>
        <dbReference type="ARBA" id="ARBA00004953"/>
    </source>
</evidence>
<evidence type="ECO:0000256" key="6">
    <source>
        <dbReference type="ARBA" id="ARBA00022691"/>
    </source>
</evidence>
<keyword evidence="11" id="KW-1185">Reference proteome</keyword>
<evidence type="ECO:0000256" key="5">
    <source>
        <dbReference type="ARBA" id="ARBA00022679"/>
    </source>
</evidence>
<dbReference type="InterPro" id="IPR012382">
    <property type="entry name" value="CobI/CbiL"/>
</dbReference>
<keyword evidence="5 10" id="KW-0808">Transferase</keyword>
<name>A0A9X7N541_PSEDE</name>
<dbReference type="SUPFAM" id="SSF53790">
    <property type="entry name" value="Tetrapyrrole methylase"/>
    <property type="match status" value="1"/>
</dbReference>
<dbReference type="GO" id="GO:0032259">
    <property type="term" value="P:methylation"/>
    <property type="evidence" value="ECO:0007669"/>
    <property type="project" value="UniProtKB-KW"/>
</dbReference>
<dbReference type="PANTHER" id="PTHR43467:SF2">
    <property type="entry name" value="COBALT-PRECORRIN-2 C(20)-METHYLTRANSFERASE"/>
    <property type="match status" value="1"/>
</dbReference>
<dbReference type="CDD" id="cd11645">
    <property type="entry name" value="Precorrin_2_C20_MT"/>
    <property type="match status" value="1"/>
</dbReference>
<keyword evidence="6" id="KW-0949">S-adenosyl-L-methionine</keyword>
<dbReference type="AlphaFoldDB" id="A0A9X7N541"/>
<dbReference type="InterPro" id="IPR035996">
    <property type="entry name" value="4pyrrol_Methylase_sf"/>
</dbReference>
<evidence type="ECO:0000256" key="3">
    <source>
        <dbReference type="ARBA" id="ARBA00022573"/>
    </source>
</evidence>
<evidence type="ECO:0000256" key="7">
    <source>
        <dbReference type="PIRNR" id="PIRNR036427"/>
    </source>
</evidence>
<keyword evidence="3" id="KW-0169">Cobalamin biosynthesis</keyword>
<dbReference type="PIRSF" id="PIRSF036427">
    <property type="entry name" value="Precrrn-2_mtase"/>
    <property type="match status" value="1"/>
</dbReference>
<comment type="similarity">
    <text evidence="2 7">Belongs to the precorrin methyltransferase family.</text>
</comment>
<accession>A0A9X7N541</accession>
<keyword evidence="4 10" id="KW-0489">Methyltransferase</keyword>
<evidence type="ECO:0000256" key="2">
    <source>
        <dbReference type="ARBA" id="ARBA00005879"/>
    </source>
</evidence>
<dbReference type="NCBIfam" id="TIGR01467">
    <property type="entry name" value="cobI_cbiL"/>
    <property type="match status" value="1"/>
</dbReference>
<evidence type="ECO:0000256" key="8">
    <source>
        <dbReference type="SAM" id="MobiDB-lite"/>
    </source>
</evidence>
<feature type="region of interest" description="Disordered" evidence="8">
    <location>
        <begin position="246"/>
        <end position="285"/>
    </location>
</feature>
<evidence type="ECO:0000259" key="9">
    <source>
        <dbReference type="Pfam" id="PF00590"/>
    </source>
</evidence>
<dbReference type="Proteomes" id="UP000326659">
    <property type="component" value="Chromosome"/>
</dbReference>
<dbReference type="EC" id="2.1.1.130" evidence="10"/>
<sequence>MTGRLIGLGVGPGDPELLTLKALRLLRASPVIGYFVAKAKHHAGQGGNAFAIIEQHLLDEQQRLPLVYPVTTEKLEPPLTYEGVISDFYDTAAEQVAMHLDAGRDVAVICEGDPFFYGSYMYLHDRLSERYDTEVVPGVCSMLGSAAVLGVPLVYRNQSLSVLSGVLPEDELKRRLADADAAVVMKLGRNFDKVRRVLRELGRDGGAHYVERATMREQRIVALDDVDPMASPYFSMIVIPASGGTADARCHRHSRPGRTGHGATPAGDLSTGARAGPEGPRRRRR</sequence>
<dbReference type="Pfam" id="PF00590">
    <property type="entry name" value="TP_methylase"/>
    <property type="match status" value="1"/>
</dbReference>
<reference evidence="10 11" key="1">
    <citation type="submission" date="2019-09" db="EMBL/GenBank/DDBJ databases">
        <title>Prosopis cineraria nodule microbiome.</title>
        <authorList>
            <person name="Chaluvadi S.R."/>
            <person name="Ali R."/>
            <person name="Wang X."/>
        </authorList>
    </citation>
    <scope>NUCLEOTIDE SEQUENCE [LARGE SCALE GENOMIC DNA]</scope>
    <source>
        <strain evidence="10 11">BG1</strain>
    </source>
</reference>